<keyword evidence="2" id="KW-1185">Reference proteome</keyword>
<gene>
    <name evidence="1" type="ORF">FHS23_000394</name>
</gene>
<proteinExistence type="predicted"/>
<dbReference type="AlphaFoldDB" id="A0A839RXP4"/>
<protein>
    <submittedName>
        <fullName evidence="1">Uncharacterized protein</fullName>
    </submittedName>
</protein>
<comment type="caution">
    <text evidence="1">The sequence shown here is derived from an EMBL/GenBank/DDBJ whole genome shotgun (WGS) entry which is preliminary data.</text>
</comment>
<name>A0A839RXP4_9PSEU</name>
<dbReference type="Proteomes" id="UP000550714">
    <property type="component" value="Unassembled WGS sequence"/>
</dbReference>
<evidence type="ECO:0000313" key="1">
    <source>
        <dbReference type="EMBL" id="MBB3049399.1"/>
    </source>
</evidence>
<dbReference type="EMBL" id="JACHWU010000001">
    <property type="protein sequence ID" value="MBB3049399.1"/>
    <property type="molecule type" value="Genomic_DNA"/>
</dbReference>
<sequence>MSRTDKTQPFRVRLWDGSLRGVAVHDHRDGVCDLPGTLKEDLKHVAGNGGSVARGSCFWDLRYTGTRPCCCPLCRASDRFRADRRASRQRSRRELADLLKLAKHDPWGLD</sequence>
<evidence type="ECO:0000313" key="2">
    <source>
        <dbReference type="Proteomes" id="UP000550714"/>
    </source>
</evidence>
<dbReference type="RefSeq" id="WP_183646779.1">
    <property type="nucleotide sequence ID" value="NZ_JACHWU010000001.1"/>
</dbReference>
<reference evidence="1 2" key="1">
    <citation type="submission" date="2020-08" db="EMBL/GenBank/DDBJ databases">
        <title>Genomic Encyclopedia of Type Strains, Phase III (KMG-III): the genomes of soil and plant-associated and newly described type strains.</title>
        <authorList>
            <person name="Whitman W."/>
        </authorList>
    </citation>
    <scope>NUCLEOTIDE SEQUENCE [LARGE SCALE GENOMIC DNA]</scope>
    <source>
        <strain evidence="1 2">CECT 8577</strain>
    </source>
</reference>
<accession>A0A839RXP4</accession>
<organism evidence="1 2">
    <name type="scientific">Prauserella isguenensis</name>
    <dbReference type="NCBI Taxonomy" id="1470180"/>
    <lineage>
        <taxon>Bacteria</taxon>
        <taxon>Bacillati</taxon>
        <taxon>Actinomycetota</taxon>
        <taxon>Actinomycetes</taxon>
        <taxon>Pseudonocardiales</taxon>
        <taxon>Pseudonocardiaceae</taxon>
        <taxon>Prauserella</taxon>
    </lineage>
</organism>